<keyword evidence="1" id="KW-0812">Transmembrane</keyword>
<protein>
    <submittedName>
        <fullName evidence="2">Uncharacterized protein</fullName>
    </submittedName>
</protein>
<proteinExistence type="predicted"/>
<keyword evidence="1" id="KW-1133">Transmembrane helix</keyword>
<name>A0A2P2P0W5_RHIMU</name>
<sequence>MVGGKQFVQAAVMLLDGIILHFIQLFWSSYHSSGLTWLTYLLECLLKFWT</sequence>
<accession>A0A2P2P0W5</accession>
<feature type="transmembrane region" description="Helical" evidence="1">
    <location>
        <begin position="7"/>
        <end position="27"/>
    </location>
</feature>
<reference evidence="2" key="1">
    <citation type="submission" date="2018-02" db="EMBL/GenBank/DDBJ databases">
        <title>Rhizophora mucronata_Transcriptome.</title>
        <authorList>
            <person name="Meera S.P."/>
            <person name="Sreeshan A."/>
            <person name="Augustine A."/>
        </authorList>
    </citation>
    <scope>NUCLEOTIDE SEQUENCE</scope>
    <source>
        <tissue evidence="2">Leaf</tissue>
    </source>
</reference>
<organism evidence="2">
    <name type="scientific">Rhizophora mucronata</name>
    <name type="common">Asiatic mangrove</name>
    <dbReference type="NCBI Taxonomy" id="61149"/>
    <lineage>
        <taxon>Eukaryota</taxon>
        <taxon>Viridiplantae</taxon>
        <taxon>Streptophyta</taxon>
        <taxon>Embryophyta</taxon>
        <taxon>Tracheophyta</taxon>
        <taxon>Spermatophyta</taxon>
        <taxon>Magnoliopsida</taxon>
        <taxon>eudicotyledons</taxon>
        <taxon>Gunneridae</taxon>
        <taxon>Pentapetalae</taxon>
        <taxon>rosids</taxon>
        <taxon>fabids</taxon>
        <taxon>Malpighiales</taxon>
        <taxon>Rhizophoraceae</taxon>
        <taxon>Rhizophora</taxon>
    </lineage>
</organism>
<keyword evidence="1" id="KW-0472">Membrane</keyword>
<dbReference type="AlphaFoldDB" id="A0A2P2P0W5"/>
<evidence type="ECO:0000256" key="1">
    <source>
        <dbReference type="SAM" id="Phobius"/>
    </source>
</evidence>
<dbReference type="EMBL" id="GGEC01067903">
    <property type="protein sequence ID" value="MBX48387.1"/>
    <property type="molecule type" value="Transcribed_RNA"/>
</dbReference>
<evidence type="ECO:0000313" key="2">
    <source>
        <dbReference type="EMBL" id="MBX48387.1"/>
    </source>
</evidence>